<evidence type="ECO:0000256" key="1">
    <source>
        <dbReference type="SAM" id="MobiDB-lite"/>
    </source>
</evidence>
<feature type="compositionally biased region" description="Polar residues" evidence="1">
    <location>
        <begin position="31"/>
        <end position="41"/>
    </location>
</feature>
<evidence type="ECO:0000256" key="2">
    <source>
        <dbReference type="SAM" id="SignalP"/>
    </source>
</evidence>
<accession>A0A9D3STW7</accession>
<gene>
    <name evidence="3" type="ORF">MATL_G00258220</name>
</gene>
<organism evidence="3 4">
    <name type="scientific">Megalops atlanticus</name>
    <name type="common">Tarpon</name>
    <name type="synonym">Clupea gigantea</name>
    <dbReference type="NCBI Taxonomy" id="7932"/>
    <lineage>
        <taxon>Eukaryota</taxon>
        <taxon>Metazoa</taxon>
        <taxon>Chordata</taxon>
        <taxon>Craniata</taxon>
        <taxon>Vertebrata</taxon>
        <taxon>Euteleostomi</taxon>
        <taxon>Actinopterygii</taxon>
        <taxon>Neopterygii</taxon>
        <taxon>Teleostei</taxon>
        <taxon>Elopiformes</taxon>
        <taxon>Megalopidae</taxon>
        <taxon>Megalops</taxon>
    </lineage>
</organism>
<sequence length="317" mass="32925">MPPHGWILALCLCHSLLGTLCAVSPDEDGTTRTSPKPQLSTEPGDLGLGSPWPTSGRRASSFWSFWAPVDLTTEAKTPSLLSLPFSLPFDLWSPSTRVPEESVPAHTSLGVTLALPSNDTVTEGSKGTSPNPATGPTWAESSATPRTGTVTLHEETDPPTPALPNSSYRPAPSLTTWLSVSPSSEKTLMPARQTEASTALPDRSTSALALGAGTTEPGEPARPHNQPSATPAPVTEAAKPTFAETAGTEAKIDAGLFGEGTRAVEEHVEGGGATRGDRGAFEDAVQAPTRAVSLSAEPSGGKWRCALACSSIYEHIL</sequence>
<dbReference type="Proteomes" id="UP001046870">
    <property type="component" value="Chromosome 25"/>
</dbReference>
<evidence type="ECO:0000313" key="3">
    <source>
        <dbReference type="EMBL" id="KAG7454306.1"/>
    </source>
</evidence>
<comment type="caution">
    <text evidence="3">The sequence shown here is derived from an EMBL/GenBank/DDBJ whole genome shotgun (WGS) entry which is preliminary data.</text>
</comment>
<feature type="region of interest" description="Disordered" evidence="1">
    <location>
        <begin position="26"/>
        <end position="53"/>
    </location>
</feature>
<keyword evidence="4" id="KW-1185">Reference proteome</keyword>
<feature type="signal peptide" evidence="2">
    <location>
        <begin position="1"/>
        <end position="22"/>
    </location>
</feature>
<dbReference type="EMBL" id="JAFDVH010000025">
    <property type="protein sequence ID" value="KAG7454306.1"/>
    <property type="molecule type" value="Genomic_DNA"/>
</dbReference>
<feature type="chain" id="PRO_5039614637" evidence="2">
    <location>
        <begin position="23"/>
        <end position="317"/>
    </location>
</feature>
<protein>
    <submittedName>
        <fullName evidence="3">Uncharacterized protein</fullName>
    </submittedName>
</protein>
<feature type="compositionally biased region" description="Polar residues" evidence="1">
    <location>
        <begin position="163"/>
        <end position="186"/>
    </location>
</feature>
<evidence type="ECO:0000313" key="4">
    <source>
        <dbReference type="Proteomes" id="UP001046870"/>
    </source>
</evidence>
<reference evidence="3" key="1">
    <citation type="submission" date="2021-01" db="EMBL/GenBank/DDBJ databases">
        <authorList>
            <person name="Zahm M."/>
            <person name="Roques C."/>
            <person name="Cabau C."/>
            <person name="Klopp C."/>
            <person name="Donnadieu C."/>
            <person name="Jouanno E."/>
            <person name="Lampietro C."/>
            <person name="Louis A."/>
            <person name="Herpin A."/>
            <person name="Echchiki A."/>
            <person name="Berthelot C."/>
            <person name="Parey E."/>
            <person name="Roest-Crollius H."/>
            <person name="Braasch I."/>
            <person name="Postlethwait J."/>
            <person name="Bobe J."/>
            <person name="Montfort J."/>
            <person name="Bouchez O."/>
            <person name="Begum T."/>
            <person name="Mejri S."/>
            <person name="Adams A."/>
            <person name="Chen W.-J."/>
            <person name="Guiguen Y."/>
        </authorList>
    </citation>
    <scope>NUCLEOTIDE SEQUENCE</scope>
    <source>
        <strain evidence="3">YG-15Mar2019-1</strain>
        <tissue evidence="3">Brain</tissue>
    </source>
</reference>
<proteinExistence type="predicted"/>
<dbReference type="OrthoDB" id="10066605at2759"/>
<feature type="compositionally biased region" description="Polar residues" evidence="1">
    <location>
        <begin position="116"/>
        <end position="150"/>
    </location>
</feature>
<feature type="region of interest" description="Disordered" evidence="1">
    <location>
        <begin position="116"/>
        <end position="241"/>
    </location>
</feature>
<keyword evidence="2" id="KW-0732">Signal</keyword>
<dbReference type="AlphaFoldDB" id="A0A9D3STW7"/>
<name>A0A9D3STW7_MEGAT</name>